<comment type="caution">
    <text evidence="14">The sequence shown here is derived from an EMBL/GenBank/DDBJ whole genome shotgun (WGS) entry which is preliminary data.</text>
</comment>
<reference evidence="14" key="1">
    <citation type="submission" date="2023-06" db="EMBL/GenBank/DDBJ databases">
        <title>Male Hemibagrus guttatus genome.</title>
        <authorList>
            <person name="Bian C."/>
        </authorList>
    </citation>
    <scope>NUCLEOTIDE SEQUENCE</scope>
    <source>
        <strain evidence="14">Male_cb2023</strain>
        <tissue evidence="14">Muscle</tissue>
    </source>
</reference>
<sequence>MQARGIRALSPLFLLALTMLTKPTHGQVPAPRRLRFKELGSGKLSVSWKEPKGEFDNYRFIYSPGPAYLTSDADWQRITHFLVFAGEQERDVQVSKEDGKAVITDFDSSKEYSFKVYTISGSQMSKPLLGTYKASRSEVSDRGPLTPIVKPDSEPEQGNEIIEEISFTCKTPAISDIVILVEGSWSIGRFNFRLVRTFLESLVTAFSISSDQTRIGLAQYSGDPRIEWHLNTYPTKEEVINAVKNLPYKGGNTLTGLALMYILENSFKPESGSRTDVPKIGILITDGKSQDDVIGPAQSLRDAGIELFAIGVKNADENELRMIASPPEETHMYNVADFNVMSSIVEGLTRTVCQRVEHLNRVINGEPTSNIVPDAPSDLVTSEVTARSFRVSWTHAPGTVEKYRVVYYASKGGKPEEQGSSGSKSRGENDREAAAVVNGDQNSVVLQHLNSVTEYQVAVFAVYSNSASEGLRGSETTLALPMVNNLDLYDITHNSMRVRWVPAEGASGYMILYAPLSDQGSSDEKEIELDGLTPATEYTVTVYAMYGDEASDPQTGQDTTLSLRPARDLRITDVTHSSAKLSWEAASRKVKGYRIMYVKTDGDQTNEVEVGRVTTKLLSDLKSLTEYTVAIYAIYDEGHADPLTESFTTRSAPVPVSVRSSEVTTDSLRVSWQHATSDISLYRLIWKPASGGITREVVVKYSDLQIMVPANQNSVVLQPLLSDTEYRVSVTAVYADGDGPASTRSSRTLPLIAPKNLKVSEEWYNRFRITWDTPPSPTMGYRVIYQPISVPGRALETFVGDDVNTMLILNLLSGTEYSVKVISTYTTGSSDALTGRAKTLYLGVTNLNTYQVRVNSMCAQWQAHPHATRYRVTIESLLNGQKQEVSLDGSENKHCFSDLNPNTQYKITVYALLQEAEGPAVTTIQKTLPVPTIPPTRPPTTTPLPTIPVAKEVCKAAKADLVFLVDGSWSIGDDNFLKIIRFLYSTAGALDEIGPGGTQVAIAQFSDDARTEFKLNSYDNKESLLDAIQRISYKGGNTKTGRAMQHVKDAVLTRAGGTRRGVPKVLVVLTDGRSQDDVNKISQEIQMEGYIVFAIGFADADYGELVSIASKPSERHVFFVDDLDAFRKIEEKLITFVCEAATATCPSVALSGSTLPGRFIHPEGLPSDYTITVVFRLLPQTPEEPFALWEILNNENEPLVGVILDNVGKTLTFFNNDYKRDFQTVTFEGPEIKRLFYGSFHKLHIAVSKTLAQVMVDCKLAGEKSINAAGNITTDGMEVLGRMVRSRGDRDNSAPFQLQSFDIVCSTSWARRDKCCDLPSLRKEADCPALPRACTCTQDSKGPPGPPGPPGGPGGQWAQLENQEYQDLRAPLAPRGSVADLSEALR</sequence>
<dbReference type="CDD" id="cd00063">
    <property type="entry name" value="FN3"/>
    <property type="match status" value="7"/>
</dbReference>
<dbReference type="GO" id="GO:0005614">
    <property type="term" value="C:interstitial matrix"/>
    <property type="evidence" value="ECO:0007669"/>
    <property type="project" value="TreeGrafter"/>
</dbReference>
<feature type="compositionally biased region" description="Pro residues" evidence="10">
    <location>
        <begin position="1343"/>
        <end position="1352"/>
    </location>
</feature>
<dbReference type="PANTHER" id="PTHR24020">
    <property type="entry name" value="COLLAGEN ALPHA"/>
    <property type="match status" value="1"/>
</dbReference>
<evidence type="ECO:0000256" key="1">
    <source>
        <dbReference type="ARBA" id="ARBA00004498"/>
    </source>
</evidence>
<dbReference type="Gene3D" id="3.40.50.410">
    <property type="entry name" value="von Willebrand factor, type A domain"/>
    <property type="match status" value="2"/>
</dbReference>
<feature type="signal peptide" evidence="11">
    <location>
        <begin position="1"/>
        <end position="26"/>
    </location>
</feature>
<name>A0AAE0QND1_9TELE</name>
<dbReference type="FunFam" id="2.60.40.10:FF:000489">
    <property type="entry name" value="collagen alpha-1(XII) chain isoform X1"/>
    <property type="match status" value="1"/>
</dbReference>
<dbReference type="PANTHER" id="PTHR24020:SF15">
    <property type="entry name" value="COLLAGEN ALPHA-1(XIV) CHAIN"/>
    <property type="match status" value="1"/>
</dbReference>
<feature type="domain" description="VWFA" evidence="12">
    <location>
        <begin position="176"/>
        <end position="348"/>
    </location>
</feature>
<dbReference type="InterPro" id="IPR013783">
    <property type="entry name" value="Ig-like_fold"/>
</dbReference>
<dbReference type="GO" id="GO:0005581">
    <property type="term" value="C:collagen trimer"/>
    <property type="evidence" value="ECO:0007669"/>
    <property type="project" value="UniProtKB-KW"/>
</dbReference>
<proteinExistence type="inferred from homology"/>
<dbReference type="SMART" id="SM00327">
    <property type="entry name" value="VWA"/>
    <property type="match status" value="2"/>
</dbReference>
<dbReference type="PRINTS" id="PR00453">
    <property type="entry name" value="VWFADOMAIN"/>
</dbReference>
<dbReference type="FunFam" id="3.40.50.410:FF:000001">
    <property type="entry name" value="Collagen, type XII, alpha 1"/>
    <property type="match status" value="2"/>
</dbReference>
<evidence type="ECO:0000256" key="11">
    <source>
        <dbReference type="SAM" id="SignalP"/>
    </source>
</evidence>
<dbReference type="FunFam" id="2.60.40.10:FF:000444">
    <property type="entry name" value="Collagen alpha-1(XIV) chain isoform X2"/>
    <property type="match status" value="1"/>
</dbReference>
<dbReference type="InterPro" id="IPR036116">
    <property type="entry name" value="FN3_sf"/>
</dbReference>
<dbReference type="PROSITE" id="PS50234">
    <property type="entry name" value="VWFA"/>
    <property type="match status" value="2"/>
</dbReference>
<feature type="domain" description="Fibronectin type-III" evidence="13">
    <location>
        <begin position="482"/>
        <end position="562"/>
    </location>
</feature>
<feature type="domain" description="VWFA" evidence="12">
    <location>
        <begin position="960"/>
        <end position="1133"/>
    </location>
</feature>
<feature type="domain" description="Fibronectin type-III" evidence="13">
    <location>
        <begin position="565"/>
        <end position="653"/>
    </location>
</feature>
<keyword evidence="5" id="KW-0677">Repeat</keyword>
<dbReference type="InterPro" id="IPR003961">
    <property type="entry name" value="FN3_dom"/>
</dbReference>
<keyword evidence="4 11" id="KW-0732">Signal</keyword>
<evidence type="ECO:0000256" key="6">
    <source>
        <dbReference type="ARBA" id="ARBA00023119"/>
    </source>
</evidence>
<comment type="subcellular location">
    <subcellularLocation>
        <location evidence="1">Secreted</location>
        <location evidence="1">Extracellular space</location>
        <location evidence="1">Extracellular matrix</location>
    </subcellularLocation>
</comment>
<evidence type="ECO:0000259" key="13">
    <source>
        <dbReference type="PROSITE" id="PS50853"/>
    </source>
</evidence>
<organism evidence="14 15">
    <name type="scientific">Hemibagrus guttatus</name>
    <dbReference type="NCBI Taxonomy" id="175788"/>
    <lineage>
        <taxon>Eukaryota</taxon>
        <taxon>Metazoa</taxon>
        <taxon>Chordata</taxon>
        <taxon>Craniata</taxon>
        <taxon>Vertebrata</taxon>
        <taxon>Euteleostomi</taxon>
        <taxon>Actinopterygii</taxon>
        <taxon>Neopterygii</taxon>
        <taxon>Teleostei</taxon>
        <taxon>Ostariophysi</taxon>
        <taxon>Siluriformes</taxon>
        <taxon>Bagridae</taxon>
        <taxon>Hemibagrus</taxon>
    </lineage>
</organism>
<dbReference type="InterPro" id="IPR036465">
    <property type="entry name" value="vWFA_dom_sf"/>
</dbReference>
<keyword evidence="7" id="KW-0325">Glycoprotein</keyword>
<feature type="domain" description="Fibronectin type-III" evidence="13">
    <location>
        <begin position="753"/>
        <end position="843"/>
    </location>
</feature>
<keyword evidence="8" id="KW-0379">Hydroxylation</keyword>
<feature type="region of interest" description="Disordered" evidence="10">
    <location>
        <begin position="412"/>
        <end position="432"/>
    </location>
</feature>
<dbReference type="InterPro" id="IPR013320">
    <property type="entry name" value="ConA-like_dom_sf"/>
</dbReference>
<dbReference type="FunFam" id="2.60.40.10:FF:000234">
    <property type="entry name" value="Collagen, type XII, alpha 1"/>
    <property type="match status" value="2"/>
</dbReference>
<comment type="similarity">
    <text evidence="9">Belongs to the fibril-associated collagens with interrupted helices (FACIT) family.</text>
</comment>
<keyword evidence="6" id="KW-0176">Collagen</keyword>
<accession>A0AAE0QND1</accession>
<dbReference type="Pfam" id="PF00041">
    <property type="entry name" value="fn3"/>
    <property type="match status" value="7"/>
</dbReference>
<dbReference type="SMART" id="SM00060">
    <property type="entry name" value="FN3"/>
    <property type="match status" value="7"/>
</dbReference>
<dbReference type="SUPFAM" id="SSF53300">
    <property type="entry name" value="vWA-like"/>
    <property type="match status" value="2"/>
</dbReference>
<dbReference type="Pfam" id="PF00092">
    <property type="entry name" value="VWA"/>
    <property type="match status" value="2"/>
</dbReference>
<evidence type="ECO:0000256" key="7">
    <source>
        <dbReference type="ARBA" id="ARBA00023180"/>
    </source>
</evidence>
<evidence type="ECO:0008006" key="16">
    <source>
        <dbReference type="Google" id="ProtNLM"/>
    </source>
</evidence>
<dbReference type="GO" id="GO:0005615">
    <property type="term" value="C:extracellular space"/>
    <property type="evidence" value="ECO:0007669"/>
    <property type="project" value="TreeGrafter"/>
</dbReference>
<dbReference type="InterPro" id="IPR048287">
    <property type="entry name" value="TSPN-like_N"/>
</dbReference>
<keyword evidence="3" id="KW-0272">Extracellular matrix</keyword>
<dbReference type="InterPro" id="IPR050525">
    <property type="entry name" value="ECM_Assembly_Org"/>
</dbReference>
<evidence type="ECO:0000256" key="10">
    <source>
        <dbReference type="SAM" id="MobiDB-lite"/>
    </source>
</evidence>
<feature type="domain" description="Fibronectin type-III" evidence="13">
    <location>
        <begin position="654"/>
        <end position="752"/>
    </location>
</feature>
<dbReference type="FunFam" id="2.60.40.10:FF:000480">
    <property type="entry name" value="Collagen, type XII, alpha 1"/>
    <property type="match status" value="1"/>
</dbReference>
<evidence type="ECO:0000256" key="5">
    <source>
        <dbReference type="ARBA" id="ARBA00022737"/>
    </source>
</evidence>
<dbReference type="EMBL" id="JAUCMX010000013">
    <property type="protein sequence ID" value="KAK3526358.1"/>
    <property type="molecule type" value="Genomic_DNA"/>
</dbReference>
<evidence type="ECO:0000256" key="8">
    <source>
        <dbReference type="ARBA" id="ARBA00023278"/>
    </source>
</evidence>
<dbReference type="InterPro" id="IPR002035">
    <property type="entry name" value="VWF_A"/>
</dbReference>
<dbReference type="PROSITE" id="PS50853">
    <property type="entry name" value="FN3"/>
    <property type="match status" value="5"/>
</dbReference>
<dbReference type="SMART" id="SM00210">
    <property type="entry name" value="TSPN"/>
    <property type="match status" value="1"/>
</dbReference>
<evidence type="ECO:0000256" key="2">
    <source>
        <dbReference type="ARBA" id="ARBA00022525"/>
    </source>
</evidence>
<gene>
    <name evidence="14" type="ORF">QTP70_024629</name>
</gene>
<feature type="region of interest" description="Disordered" evidence="10">
    <location>
        <begin position="1337"/>
        <end position="1386"/>
    </location>
</feature>
<evidence type="ECO:0000313" key="15">
    <source>
        <dbReference type="Proteomes" id="UP001274896"/>
    </source>
</evidence>
<dbReference type="CDD" id="cd01482">
    <property type="entry name" value="vWA_collagen_alphaI-XII-like"/>
    <property type="match status" value="2"/>
</dbReference>
<dbReference type="Gene3D" id="2.60.120.200">
    <property type="match status" value="1"/>
</dbReference>
<protein>
    <recommendedName>
        <fullName evidence="16">Collagen alpha-1(XIV) chain</fullName>
    </recommendedName>
</protein>
<evidence type="ECO:0000259" key="12">
    <source>
        <dbReference type="PROSITE" id="PS50234"/>
    </source>
</evidence>
<dbReference type="SUPFAM" id="SSF49899">
    <property type="entry name" value="Concanavalin A-like lectins/glucanases"/>
    <property type="match status" value="1"/>
</dbReference>
<evidence type="ECO:0000256" key="4">
    <source>
        <dbReference type="ARBA" id="ARBA00022729"/>
    </source>
</evidence>
<evidence type="ECO:0000256" key="9">
    <source>
        <dbReference type="ARBA" id="ARBA00049648"/>
    </source>
</evidence>
<keyword evidence="15" id="KW-1185">Reference proteome</keyword>
<keyword evidence="2" id="KW-0964">Secreted</keyword>
<dbReference type="Gene3D" id="2.60.40.10">
    <property type="entry name" value="Immunoglobulins"/>
    <property type="match status" value="7"/>
</dbReference>
<feature type="domain" description="Fibronectin type-III" evidence="13">
    <location>
        <begin position="375"/>
        <end position="481"/>
    </location>
</feature>
<dbReference type="SUPFAM" id="SSF49265">
    <property type="entry name" value="Fibronectin type III"/>
    <property type="match status" value="6"/>
</dbReference>
<feature type="chain" id="PRO_5041902219" description="Collagen alpha-1(XIV) chain" evidence="11">
    <location>
        <begin position="27"/>
        <end position="1386"/>
    </location>
</feature>
<evidence type="ECO:0000256" key="3">
    <source>
        <dbReference type="ARBA" id="ARBA00022530"/>
    </source>
</evidence>
<dbReference type="Proteomes" id="UP001274896">
    <property type="component" value="Unassembled WGS sequence"/>
</dbReference>
<evidence type="ECO:0000313" key="14">
    <source>
        <dbReference type="EMBL" id="KAK3526358.1"/>
    </source>
</evidence>